<dbReference type="eggNOG" id="COG0477">
    <property type="taxonomic scope" value="Bacteria"/>
</dbReference>
<dbReference type="HOGENOM" id="CLU_034180_11_0_7"/>
<feature type="transmembrane region" description="Helical" evidence="7">
    <location>
        <begin position="170"/>
        <end position="195"/>
    </location>
</feature>
<dbReference type="GO" id="GO:0022857">
    <property type="term" value="F:transmembrane transporter activity"/>
    <property type="evidence" value="ECO:0007669"/>
    <property type="project" value="InterPro"/>
</dbReference>
<evidence type="ECO:0000256" key="1">
    <source>
        <dbReference type="ARBA" id="ARBA00004651"/>
    </source>
</evidence>
<dbReference type="InterPro" id="IPR010290">
    <property type="entry name" value="TM_effector"/>
</dbReference>
<dbReference type="AlphaFoldDB" id="A0LI38"/>
<organism evidence="9 10">
    <name type="scientific">Syntrophobacter fumaroxidans (strain DSM 10017 / MPOB)</name>
    <dbReference type="NCBI Taxonomy" id="335543"/>
    <lineage>
        <taxon>Bacteria</taxon>
        <taxon>Pseudomonadati</taxon>
        <taxon>Thermodesulfobacteriota</taxon>
        <taxon>Syntrophobacteria</taxon>
        <taxon>Syntrophobacterales</taxon>
        <taxon>Syntrophobacteraceae</taxon>
        <taxon>Syntrophobacter</taxon>
    </lineage>
</organism>
<keyword evidence="2" id="KW-0813">Transport</keyword>
<dbReference type="GO" id="GO:0005886">
    <property type="term" value="C:plasma membrane"/>
    <property type="evidence" value="ECO:0007669"/>
    <property type="project" value="UniProtKB-SubCell"/>
</dbReference>
<name>A0LI38_SYNFM</name>
<evidence type="ECO:0000256" key="6">
    <source>
        <dbReference type="ARBA" id="ARBA00023136"/>
    </source>
</evidence>
<protein>
    <submittedName>
        <fullName evidence="9">Major facilitator superfamily MFS_1</fullName>
    </submittedName>
</protein>
<dbReference type="FunCoup" id="A0LI38">
    <property type="interactions" value="134"/>
</dbReference>
<dbReference type="PANTHER" id="PTHR23513">
    <property type="entry name" value="INTEGRAL MEMBRANE EFFLUX PROTEIN-RELATED"/>
    <property type="match status" value="1"/>
</dbReference>
<gene>
    <name evidence="9" type="ordered locus">Sfum_1399</name>
</gene>
<sequence length="360" mass="37263">MVGLAQFLPMVILTLAAGHIADRRDRRSIVRTCQVIEGCAVATLALGSHAGWLQVAGIFVAVAFVGAARSFENPTMAALLPGLVPASLLPRAAALSSSAMQTAFIVGPALGGLLYAAGPTAPYACAASLFLLAGVLSTLIRTSRSPASPSESRGFRSVFTGIAFIRNQRAVLGAISLDLFAVLLGGATALLPIYARDILHTGPWGLGMLRSAPAAGALVMSVILARRPVGRRVGQTMFTAVIVFGAATVVFAVSSSMVLSLAALCVLGAADVFSVVIRLTLVQLATPDHMRGRVSAVNALFIGTSNQLGEFESGVTAALFGTIPAVLIGGVGTILIALLWMRLFPEIRRIDTFESIRAPS</sequence>
<feature type="transmembrane region" description="Helical" evidence="7">
    <location>
        <begin position="315"/>
        <end position="340"/>
    </location>
</feature>
<dbReference type="Proteomes" id="UP000001784">
    <property type="component" value="Chromosome"/>
</dbReference>
<evidence type="ECO:0000313" key="9">
    <source>
        <dbReference type="EMBL" id="ABK17090.1"/>
    </source>
</evidence>
<dbReference type="Gene3D" id="1.20.1250.20">
    <property type="entry name" value="MFS general substrate transporter like domains"/>
    <property type="match status" value="1"/>
</dbReference>
<dbReference type="InParanoid" id="A0LI38"/>
<feature type="transmembrane region" description="Helical" evidence="7">
    <location>
        <begin position="237"/>
        <end position="255"/>
    </location>
</feature>
<dbReference type="InterPro" id="IPR020846">
    <property type="entry name" value="MFS_dom"/>
</dbReference>
<dbReference type="PROSITE" id="PS50850">
    <property type="entry name" value="MFS"/>
    <property type="match status" value="1"/>
</dbReference>
<accession>A0LI38</accession>
<evidence type="ECO:0000256" key="3">
    <source>
        <dbReference type="ARBA" id="ARBA00022475"/>
    </source>
</evidence>
<keyword evidence="6 7" id="KW-0472">Membrane</keyword>
<keyword evidence="3" id="KW-1003">Cell membrane</keyword>
<feature type="transmembrane region" description="Helical" evidence="7">
    <location>
        <begin position="51"/>
        <end position="71"/>
    </location>
</feature>
<dbReference type="CDD" id="cd06173">
    <property type="entry name" value="MFS_MefA_like"/>
    <property type="match status" value="1"/>
</dbReference>
<keyword evidence="4 7" id="KW-0812">Transmembrane</keyword>
<reference evidence="9 10" key="1">
    <citation type="submission" date="2006-10" db="EMBL/GenBank/DDBJ databases">
        <title>Complete sequence of Syntrophobacter fumaroxidans MPOB.</title>
        <authorList>
            <consortium name="US DOE Joint Genome Institute"/>
            <person name="Copeland A."/>
            <person name="Lucas S."/>
            <person name="Lapidus A."/>
            <person name="Barry K."/>
            <person name="Detter J.C."/>
            <person name="Glavina del Rio T."/>
            <person name="Hammon N."/>
            <person name="Israni S."/>
            <person name="Pitluck S."/>
            <person name="Goltsman E.G."/>
            <person name="Martinez M."/>
            <person name="Schmutz J."/>
            <person name="Larimer F."/>
            <person name="Land M."/>
            <person name="Hauser L."/>
            <person name="Kyrpides N."/>
            <person name="Kim E."/>
            <person name="Boone D.R."/>
            <person name="Brockman F."/>
            <person name="Culley D."/>
            <person name="Ferry J."/>
            <person name="Gunsalus R."/>
            <person name="McInerney M.J."/>
            <person name="Morrison M."/>
            <person name="Plugge C."/>
            <person name="Rohlin L."/>
            <person name="Scholten J."/>
            <person name="Sieber J."/>
            <person name="Stams A.J.M."/>
            <person name="Worm P."/>
            <person name="Henstra A.M."/>
            <person name="Richardson P."/>
        </authorList>
    </citation>
    <scope>NUCLEOTIDE SEQUENCE [LARGE SCALE GENOMIC DNA]</scope>
    <source>
        <strain evidence="10">DSM 10017 / MPOB</strain>
    </source>
</reference>
<evidence type="ECO:0000256" key="2">
    <source>
        <dbReference type="ARBA" id="ARBA00022448"/>
    </source>
</evidence>
<keyword evidence="5 7" id="KW-1133">Transmembrane helix</keyword>
<evidence type="ECO:0000256" key="5">
    <source>
        <dbReference type="ARBA" id="ARBA00022989"/>
    </source>
</evidence>
<comment type="subcellular location">
    <subcellularLocation>
        <location evidence="1">Cell membrane</location>
        <topology evidence="1">Multi-pass membrane protein</topology>
    </subcellularLocation>
</comment>
<evidence type="ECO:0000259" key="8">
    <source>
        <dbReference type="PROSITE" id="PS50850"/>
    </source>
</evidence>
<keyword evidence="10" id="KW-1185">Reference proteome</keyword>
<evidence type="ECO:0000256" key="7">
    <source>
        <dbReference type="SAM" id="Phobius"/>
    </source>
</evidence>
<evidence type="ECO:0000256" key="4">
    <source>
        <dbReference type="ARBA" id="ARBA00022692"/>
    </source>
</evidence>
<dbReference type="Pfam" id="PF05977">
    <property type="entry name" value="MFS_3"/>
    <property type="match status" value="1"/>
</dbReference>
<dbReference type="EMBL" id="CP000478">
    <property type="protein sequence ID" value="ABK17090.1"/>
    <property type="molecule type" value="Genomic_DNA"/>
</dbReference>
<dbReference type="InterPro" id="IPR036259">
    <property type="entry name" value="MFS_trans_sf"/>
</dbReference>
<feature type="domain" description="Major facilitator superfamily (MFS) profile" evidence="8">
    <location>
        <begin position="1"/>
        <end position="145"/>
    </location>
</feature>
<proteinExistence type="predicted"/>
<feature type="transmembrane region" description="Helical" evidence="7">
    <location>
        <begin position="207"/>
        <end position="225"/>
    </location>
</feature>
<dbReference type="KEGG" id="sfu:Sfum_1399"/>
<feature type="transmembrane region" description="Helical" evidence="7">
    <location>
        <begin position="121"/>
        <end position="140"/>
    </location>
</feature>
<dbReference type="PANTHER" id="PTHR23513:SF9">
    <property type="entry name" value="ENTEROBACTIN EXPORTER ENTS"/>
    <property type="match status" value="1"/>
</dbReference>
<evidence type="ECO:0000313" key="10">
    <source>
        <dbReference type="Proteomes" id="UP000001784"/>
    </source>
</evidence>
<dbReference type="SUPFAM" id="SSF103473">
    <property type="entry name" value="MFS general substrate transporter"/>
    <property type="match status" value="1"/>
</dbReference>